<keyword evidence="1" id="KW-0812">Transmembrane</keyword>
<name>A0A1H7WRY7_9STRE</name>
<accession>A0A1H7WRY7</accession>
<protein>
    <submittedName>
        <fullName evidence="2">Uncharacterized membrane protein</fullName>
    </submittedName>
</protein>
<dbReference type="RefSeq" id="WP_074596750.1">
    <property type="nucleotide sequence ID" value="NZ_FNUH01000008.1"/>
</dbReference>
<evidence type="ECO:0000256" key="1">
    <source>
        <dbReference type="SAM" id="Phobius"/>
    </source>
</evidence>
<reference evidence="2 3" key="1">
    <citation type="submission" date="2016-10" db="EMBL/GenBank/DDBJ databases">
        <authorList>
            <person name="de Groot N.N."/>
        </authorList>
    </citation>
    <scope>NUCLEOTIDE SEQUENCE [LARGE SCALE GENOMIC DNA]</scope>
    <source>
        <strain evidence="2 3">VTM1R29</strain>
    </source>
</reference>
<keyword evidence="1" id="KW-0472">Membrane</keyword>
<keyword evidence="1" id="KW-1133">Transmembrane helix</keyword>
<feature type="transmembrane region" description="Helical" evidence="1">
    <location>
        <begin position="80"/>
        <end position="102"/>
    </location>
</feature>
<dbReference type="EMBL" id="FOBM01000008">
    <property type="protein sequence ID" value="SEM24310.1"/>
    <property type="molecule type" value="Genomic_DNA"/>
</dbReference>
<dbReference type="AlphaFoldDB" id="A0A1H7WRY7"/>
<feature type="transmembrane region" description="Helical" evidence="1">
    <location>
        <begin position="147"/>
        <end position="172"/>
    </location>
</feature>
<feature type="transmembrane region" description="Helical" evidence="1">
    <location>
        <begin position="108"/>
        <end position="135"/>
    </location>
</feature>
<evidence type="ECO:0000313" key="2">
    <source>
        <dbReference type="EMBL" id="SEM24310.1"/>
    </source>
</evidence>
<proteinExistence type="predicted"/>
<sequence length="194" mass="21218">MTKVDYLAKLDKYLRKLPKEDYQEAMDYFSEYFEEAGPENETQVIAELGTPKEAARDIISRLLDEKIIDQEKRPKGRVSVVWLAILAILATPVALPLALVLFLAVITILALGVAAIAVVLSLGVAFLTSGIYMLFDSWSYLNISFSATALSFGLGLLALGLSLLTLLAAGAVCKVVGRSIVNLARKTENKRRKL</sequence>
<dbReference type="Proteomes" id="UP000182764">
    <property type="component" value="Unassembled WGS sequence"/>
</dbReference>
<evidence type="ECO:0000313" key="3">
    <source>
        <dbReference type="Proteomes" id="UP000182764"/>
    </source>
</evidence>
<gene>
    <name evidence="2" type="ORF">SAMN04487839_10817</name>
</gene>
<organism evidence="2 3">
    <name type="scientific">Streptococcus gallolyticus</name>
    <dbReference type="NCBI Taxonomy" id="315405"/>
    <lineage>
        <taxon>Bacteria</taxon>
        <taxon>Bacillati</taxon>
        <taxon>Bacillota</taxon>
        <taxon>Bacilli</taxon>
        <taxon>Lactobacillales</taxon>
        <taxon>Streptococcaceae</taxon>
        <taxon>Streptococcus</taxon>
    </lineage>
</organism>
<dbReference type="Pfam" id="PF22564">
    <property type="entry name" value="HAAS"/>
    <property type="match status" value="1"/>
</dbReference>